<comment type="caution">
    <text evidence="3">The sequence shown here is derived from an EMBL/GenBank/DDBJ whole genome shotgun (WGS) entry which is preliminary data.</text>
</comment>
<feature type="transmembrane region" description="Helical" evidence="2">
    <location>
        <begin position="46"/>
        <end position="72"/>
    </location>
</feature>
<keyword evidence="2" id="KW-0472">Membrane</keyword>
<organism evidence="3 4">
    <name type="scientific">Saccharopolyspora phatthalungensis</name>
    <dbReference type="NCBI Taxonomy" id="664693"/>
    <lineage>
        <taxon>Bacteria</taxon>
        <taxon>Bacillati</taxon>
        <taxon>Actinomycetota</taxon>
        <taxon>Actinomycetes</taxon>
        <taxon>Pseudonocardiales</taxon>
        <taxon>Pseudonocardiaceae</taxon>
        <taxon>Saccharopolyspora</taxon>
    </lineage>
</organism>
<dbReference type="EMBL" id="JACHIW010000001">
    <property type="protein sequence ID" value="MBB5153379.1"/>
    <property type="molecule type" value="Genomic_DNA"/>
</dbReference>
<keyword evidence="4" id="KW-1185">Reference proteome</keyword>
<evidence type="ECO:0000313" key="3">
    <source>
        <dbReference type="EMBL" id="MBB5153379.1"/>
    </source>
</evidence>
<evidence type="ECO:0000256" key="2">
    <source>
        <dbReference type="SAM" id="Phobius"/>
    </source>
</evidence>
<feature type="compositionally biased region" description="Basic residues" evidence="1">
    <location>
        <begin position="28"/>
        <end position="39"/>
    </location>
</feature>
<feature type="transmembrane region" description="Helical" evidence="2">
    <location>
        <begin position="108"/>
        <end position="129"/>
    </location>
</feature>
<feature type="transmembrane region" description="Helical" evidence="2">
    <location>
        <begin position="84"/>
        <end position="101"/>
    </location>
</feature>
<sequence>MRTSASPQVPPPRARPRSESGGIPPQLPRRRHTLRRPKPTSRAGSAVRALTGALATGSLLLALALVVVQLWATSRGQQGPGPTAVIAHLVVALVALALQAIADRRRDLPGGLAVLGVFAVVFGSLWYWWWA</sequence>
<proteinExistence type="predicted"/>
<name>A0A840Q3V3_9PSEU</name>
<reference evidence="3 4" key="1">
    <citation type="submission" date="2020-08" db="EMBL/GenBank/DDBJ databases">
        <title>Sequencing the genomes of 1000 actinobacteria strains.</title>
        <authorList>
            <person name="Klenk H.-P."/>
        </authorList>
    </citation>
    <scope>NUCLEOTIDE SEQUENCE [LARGE SCALE GENOMIC DNA]</scope>
    <source>
        <strain evidence="3 4">DSM 45584</strain>
    </source>
</reference>
<dbReference type="AlphaFoldDB" id="A0A840Q3V3"/>
<keyword evidence="2" id="KW-0812">Transmembrane</keyword>
<feature type="region of interest" description="Disordered" evidence="1">
    <location>
        <begin position="1"/>
        <end position="46"/>
    </location>
</feature>
<accession>A0A840Q3V3</accession>
<evidence type="ECO:0000256" key="1">
    <source>
        <dbReference type="SAM" id="MobiDB-lite"/>
    </source>
</evidence>
<gene>
    <name evidence="3" type="ORF">BJ970_000913</name>
</gene>
<evidence type="ECO:0000313" key="4">
    <source>
        <dbReference type="Proteomes" id="UP000584374"/>
    </source>
</evidence>
<dbReference type="RefSeq" id="WP_184724098.1">
    <property type="nucleotide sequence ID" value="NZ_JACHIW010000001.1"/>
</dbReference>
<dbReference type="Proteomes" id="UP000584374">
    <property type="component" value="Unassembled WGS sequence"/>
</dbReference>
<keyword evidence="2" id="KW-1133">Transmembrane helix</keyword>
<protein>
    <submittedName>
        <fullName evidence="3">Sterol desaturase/sphingolipid hydroxylase (Fatty acid hydroxylase superfamily)</fullName>
    </submittedName>
</protein>